<dbReference type="EMBL" id="JAATWM020000020">
    <property type="protein sequence ID" value="KAF9875747.1"/>
    <property type="molecule type" value="Genomic_DNA"/>
</dbReference>
<sequence>MPKSPLSPSAMMLAGRMPVIAEDDSLPAVVHPSDAPGLPPPPPPSRTTKPKTWARSPISRPIYPYPSYPPPAYNPSSHSSHARNLSRSSSRSSSRSTVSTRSLMSSSSRSRGSPPGSRPGSGTSTPRSSYYKAGARHSGLVPITTPVGPVEDDKSGEKAKEARRRRRRWYTIVGMIVVIGLVVGLAVGFTTGTHKQNPTTPQLPPNLPSIFPAGSFAFTTALTSAPTNCTSNPSTWRCFPYTTYAQSSAGGGSPNASLATFFWTIAPRNSYTYQVSSSPNPFAPQFANLTTTLLDGNSYNERLVFNFSLPKTVVPSAAIAADDRAASCVWAGTAFSATLWTRRSASVGGGAAAAAKEGNATLVSDGSKWADWPGQVEVVQVASGGPECKDSEGAAVPVAAGDGECECHYANFGLGG</sequence>
<reference evidence="3" key="1">
    <citation type="submission" date="2020-03" db="EMBL/GenBank/DDBJ databases">
        <authorList>
            <person name="He L."/>
        </authorList>
    </citation>
    <scope>NUCLEOTIDE SEQUENCE</scope>
    <source>
        <strain evidence="3">CkLH20</strain>
    </source>
</reference>
<protein>
    <recommendedName>
        <fullName evidence="5">Tat pathway signal sequence</fullName>
    </recommendedName>
</protein>
<evidence type="ECO:0000313" key="4">
    <source>
        <dbReference type="Proteomes" id="UP000781932"/>
    </source>
</evidence>
<feature type="transmembrane region" description="Helical" evidence="2">
    <location>
        <begin position="169"/>
        <end position="189"/>
    </location>
</feature>
<keyword evidence="4" id="KW-1185">Reference proteome</keyword>
<dbReference type="OrthoDB" id="5296155at2759"/>
<evidence type="ECO:0000313" key="3">
    <source>
        <dbReference type="EMBL" id="KAF9875747.1"/>
    </source>
</evidence>
<feature type="compositionally biased region" description="Basic and acidic residues" evidence="1">
    <location>
        <begin position="151"/>
        <end position="160"/>
    </location>
</feature>
<dbReference type="RefSeq" id="XP_038745208.1">
    <property type="nucleotide sequence ID" value="XM_038889396.1"/>
</dbReference>
<feature type="compositionally biased region" description="Pro residues" evidence="1">
    <location>
        <begin position="63"/>
        <end position="73"/>
    </location>
</feature>
<evidence type="ECO:0000256" key="2">
    <source>
        <dbReference type="SAM" id="Phobius"/>
    </source>
</evidence>
<proteinExistence type="predicted"/>
<organism evidence="3 4">
    <name type="scientific">Colletotrichum karsti</name>
    <dbReference type="NCBI Taxonomy" id="1095194"/>
    <lineage>
        <taxon>Eukaryota</taxon>
        <taxon>Fungi</taxon>
        <taxon>Dikarya</taxon>
        <taxon>Ascomycota</taxon>
        <taxon>Pezizomycotina</taxon>
        <taxon>Sordariomycetes</taxon>
        <taxon>Hypocreomycetidae</taxon>
        <taxon>Glomerellales</taxon>
        <taxon>Glomerellaceae</taxon>
        <taxon>Colletotrichum</taxon>
        <taxon>Colletotrichum boninense species complex</taxon>
    </lineage>
</organism>
<accession>A0A9P6LKM7</accession>
<reference evidence="3" key="2">
    <citation type="submission" date="2020-11" db="EMBL/GenBank/DDBJ databases">
        <title>Whole genome sequencing of Colletotrichum sp.</title>
        <authorList>
            <person name="Li H."/>
        </authorList>
    </citation>
    <scope>NUCLEOTIDE SEQUENCE</scope>
    <source>
        <strain evidence="3">CkLH20</strain>
    </source>
</reference>
<feature type="region of interest" description="Disordered" evidence="1">
    <location>
        <begin position="24"/>
        <end position="164"/>
    </location>
</feature>
<evidence type="ECO:0000256" key="1">
    <source>
        <dbReference type="SAM" id="MobiDB-lite"/>
    </source>
</evidence>
<keyword evidence="2" id="KW-0812">Transmembrane</keyword>
<gene>
    <name evidence="3" type="ORF">CkaCkLH20_06679</name>
</gene>
<name>A0A9P6LKM7_9PEZI</name>
<dbReference type="AlphaFoldDB" id="A0A9P6LKM7"/>
<keyword evidence="2" id="KW-1133">Transmembrane helix</keyword>
<keyword evidence="2" id="KW-0472">Membrane</keyword>
<comment type="caution">
    <text evidence="3">The sequence shown here is derived from an EMBL/GenBank/DDBJ whole genome shotgun (WGS) entry which is preliminary data.</text>
</comment>
<dbReference type="GeneID" id="62162470"/>
<dbReference type="Proteomes" id="UP000781932">
    <property type="component" value="Unassembled WGS sequence"/>
</dbReference>
<evidence type="ECO:0008006" key="5">
    <source>
        <dbReference type="Google" id="ProtNLM"/>
    </source>
</evidence>
<feature type="compositionally biased region" description="Low complexity" evidence="1">
    <location>
        <begin position="74"/>
        <end position="129"/>
    </location>
</feature>